<reference evidence="2 3" key="1">
    <citation type="journal article" date="2017" name="Genome Announc.">
        <title>Draft Genome Sequence of Romboutsia maritimum sp. nov. Strain CCRI-22766(T), Isolated from Coastal Estuarine Mud.</title>
        <authorList>
            <person name="Maheux A.F."/>
            <person name="Boudreau D.K."/>
            <person name="Berube E."/>
            <person name="Boissinot M."/>
            <person name="Raymond F."/>
            <person name="Brodeur S."/>
            <person name="Corbeil J."/>
            <person name="Brightwell G."/>
            <person name="Broda D."/>
            <person name="Omar R.F."/>
            <person name="Bergeron M.G."/>
        </authorList>
    </citation>
    <scope>NUCLEOTIDE SEQUENCE [LARGE SCALE GENOMIC DNA]</scope>
    <source>
        <strain evidence="2 3">CCRI-22766</strain>
    </source>
</reference>
<dbReference type="OrthoDB" id="1750840at2"/>
<proteinExistence type="predicted"/>
<dbReference type="AlphaFoldDB" id="A0A371ISD8"/>
<comment type="caution">
    <text evidence="2">The sequence shown here is derived from an EMBL/GenBank/DDBJ whole genome shotgun (WGS) entry which is preliminary data.</text>
</comment>
<keyword evidence="1" id="KW-1133">Transmembrane helix</keyword>
<feature type="transmembrane region" description="Helical" evidence="1">
    <location>
        <begin position="6"/>
        <end position="23"/>
    </location>
</feature>
<name>A0A371ISD8_9FIRM</name>
<evidence type="ECO:0000313" key="3">
    <source>
        <dbReference type="Proteomes" id="UP000243494"/>
    </source>
</evidence>
<dbReference type="RefSeq" id="WP_095406612.1">
    <property type="nucleotide sequence ID" value="NZ_NOJZ02000013.1"/>
</dbReference>
<organism evidence="2 3">
    <name type="scientific">Romboutsia maritimum</name>
    <dbReference type="NCBI Taxonomy" id="2020948"/>
    <lineage>
        <taxon>Bacteria</taxon>
        <taxon>Bacillati</taxon>
        <taxon>Bacillota</taxon>
        <taxon>Clostridia</taxon>
        <taxon>Peptostreptococcales</taxon>
        <taxon>Peptostreptococcaceae</taxon>
        <taxon>Romboutsia</taxon>
    </lineage>
</organism>
<keyword evidence="1" id="KW-0812">Transmembrane</keyword>
<keyword evidence="1" id="KW-0472">Membrane</keyword>
<evidence type="ECO:0000313" key="2">
    <source>
        <dbReference type="EMBL" id="RDY23394.1"/>
    </source>
</evidence>
<accession>A0A371ISD8</accession>
<dbReference type="Proteomes" id="UP000243494">
    <property type="component" value="Unassembled WGS sequence"/>
</dbReference>
<dbReference type="EMBL" id="NOJZ02000013">
    <property type="protein sequence ID" value="RDY23394.1"/>
    <property type="molecule type" value="Genomic_DNA"/>
</dbReference>
<sequence length="143" mass="16958">MKYVGLLLSSICVFLVILVNLYYNSITLDMQKIKDYVRECNIILEDIIEKESKVEENKDEYISRLMILKKGITNSKTSFLINDYKEYKIKSIENLMYMISQDKGKKEYLEAVYKYNKLGDKELDKLINNDFIKVTYLSARTYI</sequence>
<evidence type="ECO:0000256" key="1">
    <source>
        <dbReference type="SAM" id="Phobius"/>
    </source>
</evidence>
<gene>
    <name evidence="2" type="ORF">CHF27_008515</name>
</gene>
<keyword evidence="3" id="KW-1185">Reference proteome</keyword>
<protein>
    <recommendedName>
        <fullName evidence="4">DUF4363 family protein</fullName>
    </recommendedName>
</protein>
<evidence type="ECO:0008006" key="4">
    <source>
        <dbReference type="Google" id="ProtNLM"/>
    </source>
</evidence>